<dbReference type="GO" id="GO:0006974">
    <property type="term" value="P:DNA damage response"/>
    <property type="evidence" value="ECO:0007669"/>
    <property type="project" value="TreeGrafter"/>
</dbReference>
<evidence type="ECO:0008006" key="4">
    <source>
        <dbReference type="Google" id="ProtNLM"/>
    </source>
</evidence>
<dbReference type="AlphaFoldDB" id="A0A1F4TQ70"/>
<evidence type="ECO:0000313" key="2">
    <source>
        <dbReference type="EMBL" id="OGC34862.1"/>
    </source>
</evidence>
<dbReference type="InterPro" id="IPR052022">
    <property type="entry name" value="26kDa_periplasmic_antigen"/>
</dbReference>
<dbReference type="PANTHER" id="PTHR34387:SF2">
    <property type="entry name" value="SLR1258 PROTEIN"/>
    <property type="match status" value="1"/>
</dbReference>
<protein>
    <recommendedName>
        <fullName evidence="4">SIMPL domain-containing protein</fullName>
    </recommendedName>
</protein>
<gene>
    <name evidence="2" type="ORF">A2462_05615</name>
</gene>
<reference evidence="2 3" key="1">
    <citation type="journal article" date="2016" name="Nat. Commun.">
        <title>Thousands of microbial genomes shed light on interconnected biogeochemical processes in an aquifer system.</title>
        <authorList>
            <person name="Anantharaman K."/>
            <person name="Brown C.T."/>
            <person name="Hug L.A."/>
            <person name="Sharon I."/>
            <person name="Castelle C.J."/>
            <person name="Probst A.J."/>
            <person name="Thomas B.C."/>
            <person name="Singh A."/>
            <person name="Wilkins M.J."/>
            <person name="Karaoz U."/>
            <person name="Brodie E.L."/>
            <person name="Williams K.H."/>
            <person name="Hubbard S.S."/>
            <person name="Banfield J.F."/>
        </authorList>
    </citation>
    <scope>NUCLEOTIDE SEQUENCE [LARGE SCALE GENOMIC DNA]</scope>
</reference>
<evidence type="ECO:0000313" key="3">
    <source>
        <dbReference type="Proteomes" id="UP000177309"/>
    </source>
</evidence>
<sequence length="230" mass="24347">MLKTFACLFLTLILLSPVQAIASKTDLTQIIVTGQGGVQATADLVYITLGVNQTEGSAKQAQETAAKKMYKILEKLDLIGISKKQIETTRVNLAPQYKYEGGQSTLTGYSAENLVKITIDNLDQVGNIIDSAIAAGANKVNNITFTLKDSSAHENMALDMAFKEAKAKAESLAAVAGLTLVKISSIQEAGATVRDDARAFMASKESSGSTPVVPGKIDVVGNVTVIYECK</sequence>
<dbReference type="InterPro" id="IPR007497">
    <property type="entry name" value="SIMPL/DUF541"/>
</dbReference>
<dbReference type="Gene3D" id="3.30.70.2970">
    <property type="entry name" value="Protein of unknown function (DUF541), domain 2"/>
    <property type="match status" value="1"/>
</dbReference>
<dbReference type="PANTHER" id="PTHR34387">
    <property type="entry name" value="SLR1258 PROTEIN"/>
    <property type="match status" value="1"/>
</dbReference>
<feature type="signal peptide" evidence="1">
    <location>
        <begin position="1"/>
        <end position="22"/>
    </location>
</feature>
<keyword evidence="1" id="KW-0732">Signal</keyword>
<organism evidence="2 3">
    <name type="scientific">candidate division WOR-1 bacterium RIFOXYC2_FULL_41_25</name>
    <dbReference type="NCBI Taxonomy" id="1802586"/>
    <lineage>
        <taxon>Bacteria</taxon>
        <taxon>Bacillati</taxon>
        <taxon>Saganbacteria</taxon>
    </lineage>
</organism>
<accession>A0A1F4TQ70</accession>
<name>A0A1F4TQ70_UNCSA</name>
<comment type="caution">
    <text evidence="2">The sequence shown here is derived from an EMBL/GenBank/DDBJ whole genome shotgun (WGS) entry which is preliminary data.</text>
</comment>
<proteinExistence type="predicted"/>
<dbReference type="Gene3D" id="3.30.110.170">
    <property type="entry name" value="Protein of unknown function (DUF541), domain 1"/>
    <property type="match status" value="1"/>
</dbReference>
<dbReference type="EMBL" id="MEUI01000012">
    <property type="protein sequence ID" value="OGC34862.1"/>
    <property type="molecule type" value="Genomic_DNA"/>
</dbReference>
<feature type="chain" id="PRO_5009514641" description="SIMPL domain-containing protein" evidence="1">
    <location>
        <begin position="23"/>
        <end position="230"/>
    </location>
</feature>
<evidence type="ECO:0000256" key="1">
    <source>
        <dbReference type="SAM" id="SignalP"/>
    </source>
</evidence>
<dbReference type="Proteomes" id="UP000177309">
    <property type="component" value="Unassembled WGS sequence"/>
</dbReference>
<dbReference type="Pfam" id="PF04402">
    <property type="entry name" value="SIMPL"/>
    <property type="match status" value="1"/>
</dbReference>